<gene>
    <name evidence="1" type="ORF">HGG79_05360</name>
</gene>
<evidence type="ECO:0000313" key="1">
    <source>
        <dbReference type="EMBL" id="MBC2397209.1"/>
    </source>
</evidence>
<name>A0A923J003_CLOTT</name>
<dbReference type="Proteomes" id="UP000563151">
    <property type="component" value="Unassembled WGS sequence"/>
</dbReference>
<dbReference type="AlphaFoldDB" id="A0A923J003"/>
<protein>
    <submittedName>
        <fullName evidence="1">GDYXXLXY domain-containing protein</fullName>
    </submittedName>
</protein>
<dbReference type="Pfam" id="PF14345">
    <property type="entry name" value="GDYXXLXY"/>
    <property type="match status" value="1"/>
</dbReference>
<dbReference type="EMBL" id="JAAZWO010000005">
    <property type="protein sequence ID" value="MBC2397209.1"/>
    <property type="molecule type" value="Genomic_DNA"/>
</dbReference>
<evidence type="ECO:0000313" key="2">
    <source>
        <dbReference type="Proteomes" id="UP000563151"/>
    </source>
</evidence>
<reference evidence="1 2" key="1">
    <citation type="submission" date="2020-04" db="EMBL/GenBank/DDBJ databases">
        <title>Genomic insights into acetone-butanol-ethanol (ABE) fermentation by sequencing solventogenic clostridia strains.</title>
        <authorList>
            <person name="Brown S."/>
        </authorList>
    </citation>
    <scope>NUCLEOTIDE SEQUENCE [LARGE SCALE GENOMIC DNA]</scope>
    <source>
        <strain evidence="1 2">DJ011</strain>
    </source>
</reference>
<keyword evidence="2" id="KW-1185">Reference proteome</keyword>
<organism evidence="1 2">
    <name type="scientific">Clostridium tetanomorphum</name>
    <dbReference type="NCBI Taxonomy" id="1553"/>
    <lineage>
        <taxon>Bacteria</taxon>
        <taxon>Bacillati</taxon>
        <taxon>Bacillota</taxon>
        <taxon>Clostridia</taxon>
        <taxon>Eubacteriales</taxon>
        <taxon>Clostridiaceae</taxon>
        <taxon>Clostridium</taxon>
    </lineage>
</organism>
<dbReference type="RefSeq" id="WP_035144220.1">
    <property type="nucleotide sequence ID" value="NZ_JAAZWO010000005.1"/>
</dbReference>
<proteinExistence type="predicted"/>
<accession>A0A923J003</accession>
<comment type="caution">
    <text evidence="1">The sequence shown here is derived from an EMBL/GenBank/DDBJ whole genome shotgun (WGS) entry which is preliminary data.</text>
</comment>
<dbReference type="InterPro" id="IPR025833">
    <property type="entry name" value="GDYXXLXY"/>
</dbReference>
<sequence>MITLTKTKKYLLVSLIPLLVLLSMCIPPLLVQIYGETVQLESRINPGKDTFRGRVLYLDYKISSIDKNIVDSAIYTNYKELKKDYINAYGILNKKNNYWHVSRITLEKPKKGQLYLKCSIPTYVLKENFNIDNIKEQKIYINYDLDKYFTTDKTLYDTINDYNRISKPYEETYDYIVKLKIYNGSGQVIEVNKK</sequence>